<gene>
    <name evidence="2" type="ORF">MNBD_NITROSPINAE04-1720</name>
</gene>
<accession>A0A3B1C674</accession>
<evidence type="ECO:0000256" key="1">
    <source>
        <dbReference type="SAM" id="Phobius"/>
    </source>
</evidence>
<feature type="non-terminal residue" evidence="2">
    <location>
        <position position="197"/>
    </location>
</feature>
<proteinExistence type="predicted"/>
<name>A0A3B1C674_9ZZZZ</name>
<keyword evidence="1" id="KW-1133">Transmembrane helix</keyword>
<reference evidence="2" key="1">
    <citation type="submission" date="2018-06" db="EMBL/GenBank/DDBJ databases">
        <authorList>
            <person name="Zhirakovskaya E."/>
        </authorList>
    </citation>
    <scope>NUCLEOTIDE SEQUENCE</scope>
</reference>
<dbReference type="EMBL" id="UOGA01000308">
    <property type="protein sequence ID" value="VAX25659.1"/>
    <property type="molecule type" value="Genomic_DNA"/>
</dbReference>
<feature type="transmembrane region" description="Helical" evidence="1">
    <location>
        <begin position="40"/>
        <end position="61"/>
    </location>
</feature>
<keyword evidence="1" id="KW-0472">Membrane</keyword>
<organism evidence="2">
    <name type="scientific">hydrothermal vent metagenome</name>
    <dbReference type="NCBI Taxonomy" id="652676"/>
    <lineage>
        <taxon>unclassified sequences</taxon>
        <taxon>metagenomes</taxon>
        <taxon>ecological metagenomes</taxon>
    </lineage>
</organism>
<keyword evidence="1" id="KW-0812">Transmembrane</keyword>
<dbReference type="AlphaFoldDB" id="A0A3B1C674"/>
<evidence type="ECO:0000313" key="2">
    <source>
        <dbReference type="EMBL" id="VAX25659.1"/>
    </source>
</evidence>
<sequence>MLDKKASGSVGNNRRALPFSSRERRVGDQHTPMLTQFNQLIIFFLLLIGLLPGLLGLIGIFKTSKRELIETKGTNFMKVASFTAFQVEKIVEEKLEAIKRLSSLPTVLNILTFSEENSIMEIRNLRKIIMPELAARFFIANIYNEKSEIVFSSRPVTEKEAVSAADPKLIAKVLKEGKILVSDIMIDDNAANYSIDI</sequence>
<protein>
    <submittedName>
        <fullName evidence="2">Uncharacterized protein</fullName>
    </submittedName>
</protein>